<dbReference type="PANTHER" id="PTHR19303">
    <property type="entry name" value="TRANSPOSON"/>
    <property type="match status" value="1"/>
</dbReference>
<reference evidence="3" key="1">
    <citation type="submission" date="2023-03" db="EMBL/GenBank/DDBJ databases">
        <authorList>
            <person name="Steffen K."/>
            <person name="Cardenas P."/>
        </authorList>
    </citation>
    <scope>NUCLEOTIDE SEQUENCE</scope>
</reference>
<dbReference type="GO" id="GO:0003677">
    <property type="term" value="F:DNA binding"/>
    <property type="evidence" value="ECO:0007669"/>
    <property type="project" value="InterPro"/>
</dbReference>
<dbReference type="Gene3D" id="3.30.420.10">
    <property type="entry name" value="Ribonuclease H-like superfamily/Ribonuclease H"/>
    <property type="match status" value="1"/>
</dbReference>
<dbReference type="Proteomes" id="UP001174909">
    <property type="component" value="Unassembled WGS sequence"/>
</dbReference>
<feature type="domain" description="HTH psq-type" evidence="2">
    <location>
        <begin position="4"/>
        <end position="36"/>
    </location>
</feature>
<feature type="domain" description="DDE-1" evidence="1">
    <location>
        <begin position="186"/>
        <end position="319"/>
    </location>
</feature>
<dbReference type="Gene3D" id="1.10.10.60">
    <property type="entry name" value="Homeodomain-like"/>
    <property type="match status" value="1"/>
</dbReference>
<evidence type="ECO:0000313" key="3">
    <source>
        <dbReference type="EMBL" id="CAI8039797.1"/>
    </source>
</evidence>
<name>A0AA35T2A6_GEOBA</name>
<dbReference type="InterPro" id="IPR007889">
    <property type="entry name" value="HTH_Psq"/>
</dbReference>
<comment type="caution">
    <text evidence="3">The sequence shown here is derived from an EMBL/GenBank/DDBJ whole genome shotgun (WGS) entry which is preliminary data.</text>
</comment>
<dbReference type="PANTHER" id="PTHR19303:SF74">
    <property type="entry name" value="POGO TRANSPOSABLE ELEMENT WITH KRAB DOMAIN"/>
    <property type="match status" value="1"/>
</dbReference>
<dbReference type="InterPro" id="IPR050863">
    <property type="entry name" value="CenT-Element_Derived"/>
</dbReference>
<sequence>MHGAIDAVLHEGMSIRRAAEQYGVPKSSLGDRLSGRVLADASCGPATYLSFAEEEELVVFLTRCASIGYAKSRKEVLALVQCVLESRGIQKSVTNGWWESFRRRHPGLTLRTAVPLSLARAKATDPEMLARYFDLLEKTIQENDLVGKPGQLFNMDESGMPLDAKPPKLVAVRGAAVSAIGSGDKTQITVVACVSAAGYCIPPMVIWDRKFLSPELTHGEIPGTIYGLSKNGWMDMELFNLWFTNHFLRFAPAVRPILLLLDGHSSHYCPDTVRLAANEQVILFTLPPNTTHLSQPLDKGCFGPLKVAWREACHQFLTMNAGKIVTRYQFSRLFNQAWMKSMTISNVCAGFRVTGVHPLNRDIFSDVEDPPSIGKREWTSFHPTI</sequence>
<dbReference type="EMBL" id="CASHTH010003064">
    <property type="protein sequence ID" value="CAI8039797.1"/>
    <property type="molecule type" value="Genomic_DNA"/>
</dbReference>
<evidence type="ECO:0000259" key="1">
    <source>
        <dbReference type="Pfam" id="PF03184"/>
    </source>
</evidence>
<organism evidence="3 4">
    <name type="scientific">Geodia barretti</name>
    <name type="common">Barrett's horny sponge</name>
    <dbReference type="NCBI Taxonomy" id="519541"/>
    <lineage>
        <taxon>Eukaryota</taxon>
        <taxon>Metazoa</taxon>
        <taxon>Porifera</taxon>
        <taxon>Demospongiae</taxon>
        <taxon>Heteroscleromorpha</taxon>
        <taxon>Tetractinellida</taxon>
        <taxon>Astrophorina</taxon>
        <taxon>Geodiidae</taxon>
        <taxon>Geodia</taxon>
    </lineage>
</organism>
<dbReference type="SUPFAM" id="SSF46689">
    <property type="entry name" value="Homeodomain-like"/>
    <property type="match status" value="1"/>
</dbReference>
<dbReference type="InterPro" id="IPR036397">
    <property type="entry name" value="RNaseH_sf"/>
</dbReference>
<evidence type="ECO:0000313" key="4">
    <source>
        <dbReference type="Proteomes" id="UP001174909"/>
    </source>
</evidence>
<gene>
    <name evidence="3" type="ORF">GBAR_LOCUS22176</name>
</gene>
<dbReference type="GO" id="GO:0005634">
    <property type="term" value="C:nucleus"/>
    <property type="evidence" value="ECO:0007669"/>
    <property type="project" value="TreeGrafter"/>
</dbReference>
<proteinExistence type="predicted"/>
<accession>A0AA35T2A6</accession>
<dbReference type="InterPro" id="IPR004875">
    <property type="entry name" value="DDE_SF_endonuclease_dom"/>
</dbReference>
<evidence type="ECO:0000259" key="2">
    <source>
        <dbReference type="Pfam" id="PF05225"/>
    </source>
</evidence>
<dbReference type="AlphaFoldDB" id="A0AA35T2A6"/>
<protein>
    <submittedName>
        <fullName evidence="3">Jerky protein homolog-like</fullName>
    </submittedName>
</protein>
<dbReference type="InterPro" id="IPR009057">
    <property type="entry name" value="Homeodomain-like_sf"/>
</dbReference>
<dbReference type="Pfam" id="PF03184">
    <property type="entry name" value="DDE_1"/>
    <property type="match status" value="1"/>
</dbReference>
<keyword evidence="4" id="KW-1185">Reference proteome</keyword>
<dbReference type="Pfam" id="PF05225">
    <property type="entry name" value="HTH_psq"/>
    <property type="match status" value="1"/>
</dbReference>